<dbReference type="Pfam" id="PF13129">
    <property type="entry name" value="DUF3953"/>
    <property type="match status" value="1"/>
</dbReference>
<evidence type="ECO:0000256" key="1">
    <source>
        <dbReference type="SAM" id="Phobius"/>
    </source>
</evidence>
<keyword evidence="1" id="KW-1133">Transmembrane helix</keyword>
<dbReference type="InterPro" id="IPR025018">
    <property type="entry name" value="DUF3953"/>
</dbReference>
<name>A0A0U4FAJ8_9BACI</name>
<feature type="transmembrane region" description="Helical" evidence="1">
    <location>
        <begin position="47"/>
        <end position="67"/>
    </location>
</feature>
<dbReference type="Proteomes" id="UP000050331">
    <property type="component" value="Chromosome"/>
</dbReference>
<organism evidence="2 3">
    <name type="scientific">Lentibacillus amyloliquefaciens</name>
    <dbReference type="NCBI Taxonomy" id="1472767"/>
    <lineage>
        <taxon>Bacteria</taxon>
        <taxon>Bacillati</taxon>
        <taxon>Bacillota</taxon>
        <taxon>Bacilli</taxon>
        <taxon>Bacillales</taxon>
        <taxon>Bacillaceae</taxon>
        <taxon>Lentibacillus</taxon>
    </lineage>
</organism>
<evidence type="ECO:0008006" key="4">
    <source>
        <dbReference type="Google" id="ProtNLM"/>
    </source>
</evidence>
<keyword evidence="3" id="KW-1185">Reference proteome</keyword>
<feature type="transmembrane region" description="Helical" evidence="1">
    <location>
        <begin position="23"/>
        <end position="41"/>
    </location>
</feature>
<dbReference type="STRING" id="1472767.AOX59_13415"/>
<dbReference type="AlphaFoldDB" id="A0A0U4FAJ8"/>
<keyword evidence="1" id="KW-0812">Transmembrane</keyword>
<dbReference type="KEGG" id="lao:AOX59_13415"/>
<evidence type="ECO:0000313" key="3">
    <source>
        <dbReference type="Proteomes" id="UP000050331"/>
    </source>
</evidence>
<reference evidence="2 3" key="1">
    <citation type="submission" date="2016-01" db="EMBL/GenBank/DDBJ databases">
        <title>Complete genome sequence of strain Lentibacillus amyloliquefaciens LAM0015T isolated from saline sediment.</title>
        <authorList>
            <person name="Wang J.-L."/>
            <person name="He M.-X."/>
        </authorList>
    </citation>
    <scope>NUCLEOTIDE SEQUENCE [LARGE SCALE GENOMIC DNA]</scope>
    <source>
        <strain evidence="2 3">LAM0015</strain>
    </source>
</reference>
<accession>A0A0U4FAJ8</accession>
<dbReference type="EMBL" id="CP013862">
    <property type="protein sequence ID" value="ALX50646.1"/>
    <property type="molecule type" value="Genomic_DNA"/>
</dbReference>
<proteinExistence type="predicted"/>
<feature type="transmembrane region" description="Helical" evidence="1">
    <location>
        <begin position="74"/>
        <end position="95"/>
    </location>
</feature>
<evidence type="ECO:0000313" key="2">
    <source>
        <dbReference type="EMBL" id="ALX50646.1"/>
    </source>
</evidence>
<keyword evidence="1" id="KW-0472">Membrane</keyword>
<gene>
    <name evidence="2" type="ORF">AOX59_13415</name>
</gene>
<sequence>MYSEYVGEYAFSYQAKQGDKLKILKLILSIAGAGFALFILTTKSFEFMPYMLLVLGVSSLFTGVSELQKDKKAFWGYMNIIVSLFVFFVSIQGFLLN</sequence>
<protein>
    <recommendedName>
        <fullName evidence="4">DUF3953 domain-containing protein</fullName>
    </recommendedName>
</protein>